<reference evidence="9 10" key="1">
    <citation type="submission" date="2016-10" db="EMBL/GenBank/DDBJ databases">
        <authorList>
            <person name="de Groot N.N."/>
        </authorList>
    </citation>
    <scope>NUCLEOTIDE SEQUENCE [LARGE SCALE GENOMIC DNA]</scope>
    <source>
        <strain evidence="9 10">CPCC 201354</strain>
    </source>
</reference>
<feature type="transmembrane region" description="Helical" evidence="6">
    <location>
        <begin position="79"/>
        <end position="99"/>
    </location>
</feature>
<feature type="domain" description="ABC transporter" evidence="7">
    <location>
        <begin position="333"/>
        <end position="594"/>
    </location>
</feature>
<dbReference type="GO" id="GO:0005524">
    <property type="term" value="F:ATP binding"/>
    <property type="evidence" value="ECO:0007669"/>
    <property type="project" value="InterPro"/>
</dbReference>
<evidence type="ECO:0000256" key="4">
    <source>
        <dbReference type="ARBA" id="ARBA00023136"/>
    </source>
</evidence>
<dbReference type="Pfam" id="PF00664">
    <property type="entry name" value="ABC_membrane"/>
    <property type="match status" value="1"/>
</dbReference>
<feature type="transmembrane region" description="Helical" evidence="6">
    <location>
        <begin position="263"/>
        <end position="283"/>
    </location>
</feature>
<dbReference type="PROSITE" id="PS50929">
    <property type="entry name" value="ABC_TM1F"/>
    <property type="match status" value="1"/>
</dbReference>
<dbReference type="PANTHER" id="PTHR43394:SF1">
    <property type="entry name" value="ATP-BINDING CASSETTE SUB-FAMILY B MEMBER 10, MITOCHONDRIAL"/>
    <property type="match status" value="1"/>
</dbReference>
<sequence>MRGVGLTSRLMRLLPEPDPGAPDCRSPLRYLVWLTTGLRVPILFSVAFGILFMVCQALMPAAIGRALDHGLIARDRGALLLWGAALLGLAAVQAAASIAQDRWALTASLGASFRSTQLVTGKSSALGASLRRQVPTGEVVGVATDDIGALGRAFDVVGRAAGSAAVIAAVAAIMISTSWRLGLVVLLGVPLMLWVTGLLVRPLHRRKHRVRDLQGELTGRAVDIASGLRVLRGIGGEEQFSTRYQEKSQQVRAAALRVARVEAALTTVTSLLPGLMLVIVIWLGARYVVAGTLSVGELVTFYGYTAYLALAMRRMSSSAHSLTAGYVAAGRIARILSLPEGREAAEPPRSTWPAAPGPLTDPVSALTAPPGRFTAVACASPCDASVLADRLGGYAGDGVTYGTSPLRDLPRDEVRRRVLVVDNDARLFSGPLRTELRTTADTSDPSEASGTADAAGASGASDTALLMEALDTAAARDIVDGLPHGLDTVIRGSGHELSGGQLQRLRLARALTVDPEVLILVEPTSAVDAHTEERIAARLTARRRGRTTLVFTTSPVMLGRADSVAFVERGRVVAEGTHAALLDDRRYRAVVAREENAA</sequence>
<feature type="transmembrane region" description="Helical" evidence="6">
    <location>
        <begin position="156"/>
        <end position="175"/>
    </location>
</feature>
<organism evidence="9 10">
    <name type="scientific">Sinosporangium album</name>
    <dbReference type="NCBI Taxonomy" id="504805"/>
    <lineage>
        <taxon>Bacteria</taxon>
        <taxon>Bacillati</taxon>
        <taxon>Actinomycetota</taxon>
        <taxon>Actinomycetes</taxon>
        <taxon>Streptosporangiales</taxon>
        <taxon>Streptosporangiaceae</taxon>
        <taxon>Sinosporangium</taxon>
    </lineage>
</organism>
<dbReference type="Gene3D" id="3.40.50.300">
    <property type="entry name" value="P-loop containing nucleotide triphosphate hydrolases"/>
    <property type="match status" value="1"/>
</dbReference>
<dbReference type="InterPro" id="IPR017871">
    <property type="entry name" value="ABC_transporter-like_CS"/>
</dbReference>
<dbReference type="GO" id="GO:0015421">
    <property type="term" value="F:ABC-type oligopeptide transporter activity"/>
    <property type="evidence" value="ECO:0007669"/>
    <property type="project" value="TreeGrafter"/>
</dbReference>
<dbReference type="InterPro" id="IPR039421">
    <property type="entry name" value="Type_1_exporter"/>
</dbReference>
<dbReference type="SUPFAM" id="SSF90123">
    <property type="entry name" value="ABC transporter transmembrane region"/>
    <property type="match status" value="1"/>
</dbReference>
<keyword evidence="4 6" id="KW-0472">Membrane</keyword>
<feature type="compositionally biased region" description="Low complexity" evidence="5">
    <location>
        <begin position="448"/>
        <end position="457"/>
    </location>
</feature>
<keyword evidence="10" id="KW-1185">Reference proteome</keyword>
<evidence type="ECO:0000256" key="3">
    <source>
        <dbReference type="ARBA" id="ARBA00022989"/>
    </source>
</evidence>
<accession>A0A1G7T161</accession>
<evidence type="ECO:0000313" key="9">
    <source>
        <dbReference type="EMBL" id="SDG28948.1"/>
    </source>
</evidence>
<dbReference type="PANTHER" id="PTHR43394">
    <property type="entry name" value="ATP-DEPENDENT PERMEASE MDL1, MITOCHONDRIAL"/>
    <property type="match status" value="1"/>
</dbReference>
<gene>
    <name evidence="9" type="ORF">SAMN05421505_10354</name>
</gene>
<dbReference type="Proteomes" id="UP000198923">
    <property type="component" value="Unassembled WGS sequence"/>
</dbReference>
<feature type="compositionally biased region" description="Polar residues" evidence="5">
    <location>
        <begin position="437"/>
        <end position="446"/>
    </location>
</feature>
<dbReference type="PROSITE" id="PS50893">
    <property type="entry name" value="ABC_TRANSPORTER_2"/>
    <property type="match status" value="1"/>
</dbReference>
<feature type="transmembrane region" description="Helical" evidence="6">
    <location>
        <begin position="181"/>
        <end position="200"/>
    </location>
</feature>
<dbReference type="Gene3D" id="1.20.1560.10">
    <property type="entry name" value="ABC transporter type 1, transmembrane domain"/>
    <property type="match status" value="1"/>
</dbReference>
<keyword evidence="3 6" id="KW-1133">Transmembrane helix</keyword>
<dbReference type="AlphaFoldDB" id="A0A1G7T161"/>
<dbReference type="InterPro" id="IPR011527">
    <property type="entry name" value="ABC1_TM_dom"/>
</dbReference>
<evidence type="ECO:0000256" key="2">
    <source>
        <dbReference type="ARBA" id="ARBA00022692"/>
    </source>
</evidence>
<dbReference type="EMBL" id="FNCN01000003">
    <property type="protein sequence ID" value="SDG28948.1"/>
    <property type="molecule type" value="Genomic_DNA"/>
</dbReference>
<dbReference type="STRING" id="504805.SAMN05421505_10354"/>
<dbReference type="InterPro" id="IPR027417">
    <property type="entry name" value="P-loop_NTPase"/>
</dbReference>
<evidence type="ECO:0000256" key="6">
    <source>
        <dbReference type="SAM" id="Phobius"/>
    </source>
</evidence>
<dbReference type="InterPro" id="IPR036640">
    <property type="entry name" value="ABC1_TM_sf"/>
</dbReference>
<dbReference type="PROSITE" id="PS00211">
    <property type="entry name" value="ABC_TRANSPORTER_1"/>
    <property type="match status" value="1"/>
</dbReference>
<proteinExistence type="predicted"/>
<dbReference type="GO" id="GO:0005886">
    <property type="term" value="C:plasma membrane"/>
    <property type="evidence" value="ECO:0007669"/>
    <property type="project" value="UniProtKB-SubCell"/>
</dbReference>
<dbReference type="InterPro" id="IPR003439">
    <property type="entry name" value="ABC_transporter-like_ATP-bd"/>
</dbReference>
<feature type="transmembrane region" description="Helical" evidence="6">
    <location>
        <begin position="38"/>
        <end position="59"/>
    </location>
</feature>
<comment type="subcellular location">
    <subcellularLocation>
        <location evidence="1">Cell membrane</location>
        <topology evidence="1">Multi-pass membrane protein</topology>
    </subcellularLocation>
</comment>
<evidence type="ECO:0000259" key="7">
    <source>
        <dbReference type="PROSITE" id="PS50893"/>
    </source>
</evidence>
<dbReference type="Pfam" id="PF00005">
    <property type="entry name" value="ABC_tran"/>
    <property type="match status" value="1"/>
</dbReference>
<evidence type="ECO:0000256" key="1">
    <source>
        <dbReference type="ARBA" id="ARBA00004651"/>
    </source>
</evidence>
<dbReference type="SUPFAM" id="SSF52540">
    <property type="entry name" value="P-loop containing nucleoside triphosphate hydrolases"/>
    <property type="match status" value="1"/>
</dbReference>
<evidence type="ECO:0000256" key="5">
    <source>
        <dbReference type="SAM" id="MobiDB-lite"/>
    </source>
</evidence>
<evidence type="ECO:0000313" key="10">
    <source>
        <dbReference type="Proteomes" id="UP000198923"/>
    </source>
</evidence>
<evidence type="ECO:0000259" key="8">
    <source>
        <dbReference type="PROSITE" id="PS50929"/>
    </source>
</evidence>
<protein>
    <submittedName>
        <fullName evidence="9">ABC-type multidrug transport system, ATPase and permease component</fullName>
    </submittedName>
</protein>
<feature type="domain" description="ABC transmembrane type-1" evidence="8">
    <location>
        <begin position="43"/>
        <end position="324"/>
    </location>
</feature>
<feature type="region of interest" description="Disordered" evidence="5">
    <location>
        <begin position="436"/>
        <end position="457"/>
    </location>
</feature>
<name>A0A1G7T161_9ACTN</name>
<keyword evidence="2 6" id="KW-0812">Transmembrane</keyword>
<dbReference type="GO" id="GO:0016887">
    <property type="term" value="F:ATP hydrolysis activity"/>
    <property type="evidence" value="ECO:0007669"/>
    <property type="project" value="InterPro"/>
</dbReference>
<dbReference type="CDD" id="cd07346">
    <property type="entry name" value="ABC_6TM_exporters"/>
    <property type="match status" value="1"/>
</dbReference>
<feature type="transmembrane region" description="Helical" evidence="6">
    <location>
        <begin position="289"/>
        <end position="310"/>
    </location>
</feature>